<name>A0AAV8Y6N9_9CUCU</name>
<comment type="caution">
    <text evidence="4">The sequence shown here is derived from an EMBL/GenBank/DDBJ whole genome shotgun (WGS) entry which is preliminary data.</text>
</comment>
<organism evidence="4 5">
    <name type="scientific">Rhamnusium bicolor</name>
    <dbReference type="NCBI Taxonomy" id="1586634"/>
    <lineage>
        <taxon>Eukaryota</taxon>
        <taxon>Metazoa</taxon>
        <taxon>Ecdysozoa</taxon>
        <taxon>Arthropoda</taxon>
        <taxon>Hexapoda</taxon>
        <taxon>Insecta</taxon>
        <taxon>Pterygota</taxon>
        <taxon>Neoptera</taxon>
        <taxon>Endopterygota</taxon>
        <taxon>Coleoptera</taxon>
        <taxon>Polyphaga</taxon>
        <taxon>Cucujiformia</taxon>
        <taxon>Chrysomeloidea</taxon>
        <taxon>Cerambycidae</taxon>
        <taxon>Lepturinae</taxon>
        <taxon>Rhagiini</taxon>
        <taxon>Rhamnusium</taxon>
    </lineage>
</organism>
<dbReference type="GO" id="GO:0005524">
    <property type="term" value="F:ATP binding"/>
    <property type="evidence" value="ECO:0007669"/>
    <property type="project" value="UniProtKB-KW"/>
</dbReference>
<dbReference type="AlphaFoldDB" id="A0AAV8Y6N9"/>
<dbReference type="EMBL" id="JANEYF010002419">
    <property type="protein sequence ID" value="KAJ8946803.1"/>
    <property type="molecule type" value="Genomic_DNA"/>
</dbReference>
<evidence type="ECO:0000313" key="4">
    <source>
        <dbReference type="EMBL" id="KAJ8946803.1"/>
    </source>
</evidence>
<evidence type="ECO:0000313" key="5">
    <source>
        <dbReference type="Proteomes" id="UP001162156"/>
    </source>
</evidence>
<accession>A0AAV8Y6N9</accession>
<evidence type="ECO:0000256" key="2">
    <source>
        <dbReference type="ARBA" id="ARBA00022741"/>
    </source>
</evidence>
<evidence type="ECO:0000256" key="1">
    <source>
        <dbReference type="ARBA" id="ARBA00022598"/>
    </source>
</evidence>
<dbReference type="PANTHER" id="PTHR12241:SF162">
    <property type="entry name" value="TUBULIN MONOGLUTAMYLASE TTLL4"/>
    <property type="match status" value="1"/>
</dbReference>
<dbReference type="Proteomes" id="UP001162156">
    <property type="component" value="Unassembled WGS sequence"/>
</dbReference>
<keyword evidence="5" id="KW-1185">Reference proteome</keyword>
<dbReference type="PROSITE" id="PS51221">
    <property type="entry name" value="TTL"/>
    <property type="match status" value="1"/>
</dbReference>
<dbReference type="GO" id="GO:0036064">
    <property type="term" value="C:ciliary basal body"/>
    <property type="evidence" value="ECO:0007669"/>
    <property type="project" value="TreeGrafter"/>
</dbReference>
<evidence type="ECO:0000256" key="3">
    <source>
        <dbReference type="ARBA" id="ARBA00022840"/>
    </source>
</evidence>
<sequence length="77" mass="9039">METISKLMEYLQKTGVDTKPLWKNLQQLVIKTMIACEPPITQLCEENMNNTYNCYELFGVDVLLDQKLKPWLLEVMD</sequence>
<protein>
    <submittedName>
        <fullName evidence="4">Uncharacterized protein</fullName>
    </submittedName>
</protein>
<dbReference type="GO" id="GO:0000226">
    <property type="term" value="P:microtubule cytoskeleton organization"/>
    <property type="evidence" value="ECO:0007669"/>
    <property type="project" value="TreeGrafter"/>
</dbReference>
<dbReference type="Gene3D" id="3.30.470.20">
    <property type="entry name" value="ATP-grasp fold, B domain"/>
    <property type="match status" value="1"/>
</dbReference>
<dbReference type="GO" id="GO:0015631">
    <property type="term" value="F:tubulin binding"/>
    <property type="evidence" value="ECO:0007669"/>
    <property type="project" value="TreeGrafter"/>
</dbReference>
<dbReference type="GO" id="GO:0070740">
    <property type="term" value="F:tubulin-glutamic acid ligase activity"/>
    <property type="evidence" value="ECO:0007669"/>
    <property type="project" value="TreeGrafter"/>
</dbReference>
<reference evidence="4" key="1">
    <citation type="journal article" date="2023" name="Insect Mol. Biol.">
        <title>Genome sequencing provides insights into the evolution of gene families encoding plant cell wall-degrading enzymes in longhorned beetles.</title>
        <authorList>
            <person name="Shin N.R."/>
            <person name="Okamura Y."/>
            <person name="Kirsch R."/>
            <person name="Pauchet Y."/>
        </authorList>
    </citation>
    <scope>NUCLEOTIDE SEQUENCE</scope>
    <source>
        <strain evidence="4">RBIC_L_NR</strain>
    </source>
</reference>
<keyword evidence="1" id="KW-0436">Ligase</keyword>
<dbReference type="InterPro" id="IPR004344">
    <property type="entry name" value="TTL/TTLL_fam"/>
</dbReference>
<dbReference type="PANTHER" id="PTHR12241">
    <property type="entry name" value="TUBULIN POLYGLUTAMYLASE"/>
    <property type="match status" value="1"/>
</dbReference>
<keyword evidence="3" id="KW-0067">ATP-binding</keyword>
<gene>
    <name evidence="4" type="ORF">NQ314_008787</name>
</gene>
<dbReference type="Pfam" id="PF03133">
    <property type="entry name" value="TTL"/>
    <property type="match status" value="1"/>
</dbReference>
<proteinExistence type="predicted"/>
<keyword evidence="2" id="KW-0547">Nucleotide-binding</keyword>